<dbReference type="SUPFAM" id="SSF48452">
    <property type="entry name" value="TPR-like"/>
    <property type="match status" value="1"/>
</dbReference>
<comment type="caution">
    <text evidence="5">The sequence shown here is derived from an EMBL/GenBank/DDBJ whole genome shotgun (WGS) entry which is preliminary data.</text>
</comment>
<dbReference type="PANTHER" id="PTHR16193">
    <property type="entry name" value="TETRATRICOPEPTIDE REPEAT PROTEIN 27"/>
    <property type="match status" value="1"/>
</dbReference>
<dbReference type="STRING" id="104452.A0A0L7L853"/>
<dbReference type="EMBL" id="JTDY01002318">
    <property type="protein sequence ID" value="KOB71672.1"/>
    <property type="molecule type" value="Genomic_DNA"/>
</dbReference>
<dbReference type="Proteomes" id="UP000037510">
    <property type="component" value="Unassembled WGS sequence"/>
</dbReference>
<dbReference type="Gene3D" id="1.25.40.10">
    <property type="entry name" value="Tetratricopeptide repeat domain"/>
    <property type="match status" value="1"/>
</dbReference>
<feature type="repeat" description="TPR" evidence="4">
    <location>
        <begin position="126"/>
        <end position="159"/>
    </location>
</feature>
<dbReference type="InterPro" id="IPR044244">
    <property type="entry name" value="TTC27/Emw1"/>
</dbReference>
<dbReference type="SMART" id="SM00028">
    <property type="entry name" value="TPR"/>
    <property type="match status" value="3"/>
</dbReference>
<evidence type="ECO:0000313" key="6">
    <source>
        <dbReference type="Proteomes" id="UP000037510"/>
    </source>
</evidence>
<protein>
    <submittedName>
        <fullName evidence="5">TTC27 protein</fullName>
    </submittedName>
</protein>
<dbReference type="AlphaFoldDB" id="A0A0L7L853"/>
<reference evidence="5 6" key="1">
    <citation type="journal article" date="2015" name="Genome Biol. Evol.">
        <title>The genome of winter moth (Operophtera brumata) provides a genomic perspective on sexual dimorphism and phenology.</title>
        <authorList>
            <person name="Derks M.F."/>
            <person name="Smit S."/>
            <person name="Salis L."/>
            <person name="Schijlen E."/>
            <person name="Bossers A."/>
            <person name="Mateman C."/>
            <person name="Pijl A.S."/>
            <person name="de Ridder D."/>
            <person name="Groenen M.A."/>
            <person name="Visser M.E."/>
            <person name="Megens H.J."/>
        </authorList>
    </citation>
    <scope>NUCLEOTIDE SEQUENCE [LARGE SCALE GENOMIC DNA]</scope>
    <source>
        <strain evidence="5">WM2013NL</strain>
        <tissue evidence="5">Head and thorax</tissue>
    </source>
</reference>
<dbReference type="InterPro" id="IPR011990">
    <property type="entry name" value="TPR-like_helical_dom_sf"/>
</dbReference>
<evidence type="ECO:0000256" key="1">
    <source>
        <dbReference type="ARBA" id="ARBA00022737"/>
    </source>
</evidence>
<evidence type="ECO:0000256" key="3">
    <source>
        <dbReference type="ARBA" id="ARBA00024020"/>
    </source>
</evidence>
<organism evidence="5 6">
    <name type="scientific">Operophtera brumata</name>
    <name type="common">Winter moth</name>
    <name type="synonym">Phalaena brumata</name>
    <dbReference type="NCBI Taxonomy" id="104452"/>
    <lineage>
        <taxon>Eukaryota</taxon>
        <taxon>Metazoa</taxon>
        <taxon>Ecdysozoa</taxon>
        <taxon>Arthropoda</taxon>
        <taxon>Hexapoda</taxon>
        <taxon>Insecta</taxon>
        <taxon>Pterygota</taxon>
        <taxon>Neoptera</taxon>
        <taxon>Endopterygota</taxon>
        <taxon>Lepidoptera</taxon>
        <taxon>Glossata</taxon>
        <taxon>Ditrysia</taxon>
        <taxon>Geometroidea</taxon>
        <taxon>Geometridae</taxon>
        <taxon>Larentiinae</taxon>
        <taxon>Operophtera</taxon>
    </lineage>
</organism>
<keyword evidence="6" id="KW-1185">Reference proteome</keyword>
<gene>
    <name evidence="5" type="ORF">OBRU01_06531</name>
</gene>
<dbReference type="InterPro" id="IPR019734">
    <property type="entry name" value="TPR_rpt"/>
</dbReference>
<name>A0A0L7L853_OPEBR</name>
<evidence type="ECO:0000256" key="2">
    <source>
        <dbReference type="ARBA" id="ARBA00022803"/>
    </source>
</evidence>
<keyword evidence="1" id="KW-0677">Repeat</keyword>
<dbReference type="PROSITE" id="PS50005">
    <property type="entry name" value="TPR"/>
    <property type="match status" value="1"/>
</dbReference>
<dbReference type="Pfam" id="PF13181">
    <property type="entry name" value="TPR_8"/>
    <property type="match status" value="1"/>
</dbReference>
<keyword evidence="2 4" id="KW-0802">TPR repeat</keyword>
<evidence type="ECO:0000313" key="5">
    <source>
        <dbReference type="EMBL" id="KOB71672.1"/>
    </source>
</evidence>
<sequence>MSSRLSYLWASGLQPAWTWRQQLADLYLSLGLVKAALEEYQHLHLWEDVIVCYTLLQLRHKRHWGNFLYDHKKYEECIPHYEKSVEINSIQEGVWLRLGYAALVTEQWETSARAYRRYTYLQPNSFEAWNNLAKVYLNQLDKSRAYRALMEALSMDTGHFEDVLRGIHRLLDILHKYEDVEVLALIVRAVLQDVQDADGNGAAR</sequence>
<evidence type="ECO:0000256" key="4">
    <source>
        <dbReference type="PROSITE-ProRule" id="PRU00339"/>
    </source>
</evidence>
<proteinExistence type="inferred from homology"/>
<accession>A0A0L7L853</accession>
<comment type="similarity">
    <text evidence="3">Belongs to the TTC27 family.</text>
</comment>
<dbReference type="PANTHER" id="PTHR16193:SF0">
    <property type="entry name" value="TETRATRICOPEPTIDE REPEAT PROTEIN 27"/>
    <property type="match status" value="1"/>
</dbReference>